<dbReference type="InterPro" id="IPR046847">
    <property type="entry name" value="Xre-like_HTH"/>
</dbReference>
<sequence length="139" mass="15590">MISANIEKILGLRENIQTEMDLIKLSDKGVTKRALLQLTKYFGFSLSQIASMLPVTERTIQRYSPKMHFNPAASEQILQIALIAARGGEVFGGKEQFIEWLNFPCKALDSKTPRSLLHSRFGADMILDELGRLEHGIVS</sequence>
<dbReference type="GO" id="GO:0003677">
    <property type="term" value="F:DNA binding"/>
    <property type="evidence" value="ECO:0007669"/>
    <property type="project" value="InterPro"/>
</dbReference>
<organism evidence="3">
    <name type="scientific">hydrothermal vent metagenome</name>
    <dbReference type="NCBI Taxonomy" id="652676"/>
    <lineage>
        <taxon>unclassified sequences</taxon>
        <taxon>metagenomes</taxon>
        <taxon>ecological metagenomes</taxon>
    </lineage>
</organism>
<proteinExistence type="predicted"/>
<dbReference type="NCBIfam" id="TIGR02293">
    <property type="entry name" value="TAS_TIGR02293"/>
    <property type="match status" value="1"/>
</dbReference>
<evidence type="ECO:0000259" key="2">
    <source>
        <dbReference type="Pfam" id="PF20432"/>
    </source>
</evidence>
<evidence type="ECO:0000313" key="3">
    <source>
        <dbReference type="EMBL" id="VAV82951.1"/>
    </source>
</evidence>
<accession>A0A3B0QR90</accession>
<evidence type="ECO:0000259" key="1">
    <source>
        <dbReference type="Pfam" id="PF09722"/>
    </source>
</evidence>
<dbReference type="AlphaFoldDB" id="A0A3B0QR90"/>
<gene>
    <name evidence="3" type="ORF">MNBD_DELTA01-2007</name>
</gene>
<name>A0A3B0QR90_9ZZZZ</name>
<dbReference type="Pfam" id="PF20432">
    <property type="entry name" value="Xre-like-HTH"/>
    <property type="match status" value="1"/>
</dbReference>
<feature type="domain" description="Antitoxin Xre-like helix-turn-helix" evidence="2">
    <location>
        <begin position="21"/>
        <end position="81"/>
    </location>
</feature>
<feature type="domain" description="Antitoxin Xre/MbcA/ParS-like toxin-binding" evidence="1">
    <location>
        <begin position="89"/>
        <end position="136"/>
    </location>
</feature>
<dbReference type="InterPro" id="IPR024467">
    <property type="entry name" value="Xre/MbcA/ParS-like_toxin-bd"/>
</dbReference>
<protein>
    <submittedName>
        <fullName evidence="3">Uncharacterized protein</fullName>
    </submittedName>
</protein>
<dbReference type="InterPro" id="IPR011979">
    <property type="entry name" value="Antitox_Xre"/>
</dbReference>
<dbReference type="EMBL" id="UOEA01000033">
    <property type="protein sequence ID" value="VAV82951.1"/>
    <property type="molecule type" value="Genomic_DNA"/>
</dbReference>
<dbReference type="Pfam" id="PF09722">
    <property type="entry name" value="Xre_MbcA_ParS_C"/>
    <property type="match status" value="1"/>
</dbReference>
<reference evidence="3" key="1">
    <citation type="submission" date="2018-06" db="EMBL/GenBank/DDBJ databases">
        <authorList>
            <person name="Zhirakovskaya E."/>
        </authorList>
    </citation>
    <scope>NUCLEOTIDE SEQUENCE</scope>
</reference>